<evidence type="ECO:0000313" key="3">
    <source>
        <dbReference type="EMBL" id="CAH1414382.1"/>
    </source>
</evidence>
<gene>
    <name evidence="3" type="ORF">LVIROSA_LOCUS2300</name>
</gene>
<evidence type="ECO:0008006" key="5">
    <source>
        <dbReference type="Google" id="ProtNLM"/>
    </source>
</evidence>
<feature type="compositionally biased region" description="Polar residues" evidence="1">
    <location>
        <begin position="24"/>
        <end position="39"/>
    </location>
</feature>
<dbReference type="AlphaFoldDB" id="A0AAU9LJ08"/>
<name>A0AAU9LJ08_9ASTR</name>
<protein>
    <recommendedName>
        <fullName evidence="5">Secreted protein</fullName>
    </recommendedName>
</protein>
<dbReference type="EMBL" id="CAKMRJ010000001">
    <property type="protein sequence ID" value="CAH1414382.1"/>
    <property type="molecule type" value="Genomic_DNA"/>
</dbReference>
<feature type="region of interest" description="Disordered" evidence="1">
    <location>
        <begin position="24"/>
        <end position="43"/>
    </location>
</feature>
<evidence type="ECO:0000256" key="1">
    <source>
        <dbReference type="SAM" id="MobiDB-lite"/>
    </source>
</evidence>
<reference evidence="3 4" key="1">
    <citation type="submission" date="2022-01" db="EMBL/GenBank/DDBJ databases">
        <authorList>
            <person name="Xiong W."/>
            <person name="Schranz E."/>
        </authorList>
    </citation>
    <scope>NUCLEOTIDE SEQUENCE [LARGE SCALE GENOMIC DNA]</scope>
</reference>
<accession>A0AAU9LJ08</accession>
<feature type="chain" id="PRO_5043448664" description="Secreted protein" evidence="2">
    <location>
        <begin position="24"/>
        <end position="96"/>
    </location>
</feature>
<comment type="caution">
    <text evidence="3">The sequence shown here is derived from an EMBL/GenBank/DDBJ whole genome shotgun (WGS) entry which is preliminary data.</text>
</comment>
<dbReference type="Proteomes" id="UP001157418">
    <property type="component" value="Unassembled WGS sequence"/>
</dbReference>
<sequence>MHTTHHHSLSLILLLSLKSRSLTKNPFSTATPNHRSPPSQHRLPASEATLHHCYCGGLTVRFSFRTQQIRKSSRSRFLRLIYKHNLELTELVKSRR</sequence>
<organism evidence="3 4">
    <name type="scientific">Lactuca virosa</name>
    <dbReference type="NCBI Taxonomy" id="75947"/>
    <lineage>
        <taxon>Eukaryota</taxon>
        <taxon>Viridiplantae</taxon>
        <taxon>Streptophyta</taxon>
        <taxon>Embryophyta</taxon>
        <taxon>Tracheophyta</taxon>
        <taxon>Spermatophyta</taxon>
        <taxon>Magnoliopsida</taxon>
        <taxon>eudicotyledons</taxon>
        <taxon>Gunneridae</taxon>
        <taxon>Pentapetalae</taxon>
        <taxon>asterids</taxon>
        <taxon>campanulids</taxon>
        <taxon>Asterales</taxon>
        <taxon>Asteraceae</taxon>
        <taxon>Cichorioideae</taxon>
        <taxon>Cichorieae</taxon>
        <taxon>Lactucinae</taxon>
        <taxon>Lactuca</taxon>
    </lineage>
</organism>
<feature type="signal peptide" evidence="2">
    <location>
        <begin position="1"/>
        <end position="23"/>
    </location>
</feature>
<evidence type="ECO:0000256" key="2">
    <source>
        <dbReference type="SAM" id="SignalP"/>
    </source>
</evidence>
<keyword evidence="4" id="KW-1185">Reference proteome</keyword>
<evidence type="ECO:0000313" key="4">
    <source>
        <dbReference type="Proteomes" id="UP001157418"/>
    </source>
</evidence>
<proteinExistence type="predicted"/>
<keyword evidence="2" id="KW-0732">Signal</keyword>